<evidence type="ECO:0000313" key="9">
    <source>
        <dbReference type="EMBL" id="NEG70637.1"/>
    </source>
</evidence>
<dbReference type="RefSeq" id="WP_163228243.1">
    <property type="nucleotide sequence ID" value="NZ_VYSG01000007.1"/>
</dbReference>
<evidence type="ECO:0000256" key="6">
    <source>
        <dbReference type="ARBA" id="ARBA00023136"/>
    </source>
</evidence>
<evidence type="ECO:0000313" key="10">
    <source>
        <dbReference type="Proteomes" id="UP000469292"/>
    </source>
</evidence>
<dbReference type="PANTHER" id="PTHR30193:SF37">
    <property type="entry name" value="INNER MEMBRANE ABC TRANSPORTER PERMEASE PROTEIN YCJO"/>
    <property type="match status" value="1"/>
</dbReference>
<keyword evidence="4 7" id="KW-0812">Transmembrane</keyword>
<feature type="domain" description="ABC transmembrane type-1" evidence="8">
    <location>
        <begin position="81"/>
        <end position="292"/>
    </location>
</feature>
<evidence type="ECO:0000256" key="1">
    <source>
        <dbReference type="ARBA" id="ARBA00004651"/>
    </source>
</evidence>
<dbReference type="AlphaFoldDB" id="A0A6I5N1Y4"/>
<dbReference type="Pfam" id="PF00528">
    <property type="entry name" value="BPD_transp_1"/>
    <property type="match status" value="1"/>
</dbReference>
<dbReference type="SUPFAM" id="SSF161098">
    <property type="entry name" value="MetI-like"/>
    <property type="match status" value="1"/>
</dbReference>
<keyword evidence="10" id="KW-1185">Reference proteome</keyword>
<dbReference type="GO" id="GO:0055085">
    <property type="term" value="P:transmembrane transport"/>
    <property type="evidence" value="ECO:0007669"/>
    <property type="project" value="InterPro"/>
</dbReference>
<reference evidence="9 10" key="1">
    <citation type="submission" date="2019-09" db="EMBL/GenBank/DDBJ databases">
        <title>Phylogenetic characterization of a novel taxon of the genus Bifidobacterium: Bifidobacterium choloepi sp. nov.</title>
        <authorList>
            <person name="Modesto M."/>
            <person name="Satti M."/>
        </authorList>
    </citation>
    <scope>NUCLEOTIDE SEQUENCE [LARGE SCALE GENOMIC DNA]</scope>
    <source>
        <strain evidence="9 10">BRDM6</strain>
    </source>
</reference>
<feature type="transmembrane region" description="Helical" evidence="7">
    <location>
        <begin position="118"/>
        <end position="139"/>
    </location>
</feature>
<evidence type="ECO:0000256" key="4">
    <source>
        <dbReference type="ARBA" id="ARBA00022692"/>
    </source>
</evidence>
<keyword evidence="3" id="KW-1003">Cell membrane</keyword>
<feature type="transmembrane region" description="Helical" evidence="7">
    <location>
        <begin position="23"/>
        <end position="43"/>
    </location>
</feature>
<dbReference type="PANTHER" id="PTHR30193">
    <property type="entry name" value="ABC TRANSPORTER PERMEASE PROTEIN"/>
    <property type="match status" value="1"/>
</dbReference>
<accession>A0A6I5N1Y4</accession>
<organism evidence="9 10">
    <name type="scientific">Bifidobacterium choloepi</name>
    <dbReference type="NCBI Taxonomy" id="2614131"/>
    <lineage>
        <taxon>Bacteria</taxon>
        <taxon>Bacillati</taxon>
        <taxon>Actinomycetota</taxon>
        <taxon>Actinomycetes</taxon>
        <taxon>Bifidobacteriales</taxon>
        <taxon>Bifidobacteriaceae</taxon>
        <taxon>Bifidobacterium</taxon>
    </lineage>
</organism>
<comment type="similarity">
    <text evidence="7">Belongs to the binding-protein-dependent transport system permease family.</text>
</comment>
<comment type="caution">
    <text evidence="9">The sequence shown here is derived from an EMBL/GenBank/DDBJ whole genome shotgun (WGS) entry which is preliminary data.</text>
</comment>
<dbReference type="InterPro" id="IPR000515">
    <property type="entry name" value="MetI-like"/>
</dbReference>
<keyword evidence="5 7" id="KW-1133">Transmembrane helix</keyword>
<feature type="transmembrane region" description="Helical" evidence="7">
    <location>
        <begin position="211"/>
        <end position="230"/>
    </location>
</feature>
<feature type="transmembrane region" description="Helical" evidence="7">
    <location>
        <begin position="80"/>
        <end position="106"/>
    </location>
</feature>
<keyword evidence="6 7" id="KW-0472">Membrane</keyword>
<dbReference type="GO" id="GO:0005886">
    <property type="term" value="C:plasma membrane"/>
    <property type="evidence" value="ECO:0007669"/>
    <property type="project" value="UniProtKB-SubCell"/>
</dbReference>
<evidence type="ECO:0000256" key="2">
    <source>
        <dbReference type="ARBA" id="ARBA00022448"/>
    </source>
</evidence>
<evidence type="ECO:0000259" key="8">
    <source>
        <dbReference type="PROSITE" id="PS50928"/>
    </source>
</evidence>
<gene>
    <name evidence="9" type="ORF">F6S87_08550</name>
</gene>
<dbReference type="CDD" id="cd06261">
    <property type="entry name" value="TM_PBP2"/>
    <property type="match status" value="1"/>
</dbReference>
<dbReference type="Gene3D" id="1.10.3720.10">
    <property type="entry name" value="MetI-like"/>
    <property type="match status" value="1"/>
</dbReference>
<sequence length="302" mass="33493">MSSTRSASRSKASRFSSRKVDPAFYWMTIPAVILVSLFLYWPFLQGAFYSLTNSQGYGSWEFIGFKNYVAMFQDARIGSAYLFTVAIALLITVGTNVLGLFIAVLLNSKIAFKNGFRAIFFVPYTLSVLVIGYVFKYIFMTPLPALGEALGIEWLSTSLITNSDLAWIPIAFLAIWQSAAYSTLLYLAGLQTIDDEVYEAASIDGVSPWQNFWHITFPLLGPFVTINMVLSLKNSLSIFDQIVALTGGGPDSKTESVSFLIFQNGLGNGEYAYQMANAVTFFIVLAILAFLQLKVFNRGERV</sequence>
<dbReference type="InterPro" id="IPR035906">
    <property type="entry name" value="MetI-like_sf"/>
</dbReference>
<feature type="transmembrane region" description="Helical" evidence="7">
    <location>
        <begin position="271"/>
        <end position="291"/>
    </location>
</feature>
<keyword evidence="2 7" id="KW-0813">Transport</keyword>
<dbReference type="Proteomes" id="UP000469292">
    <property type="component" value="Unassembled WGS sequence"/>
</dbReference>
<protein>
    <submittedName>
        <fullName evidence="9">Sugar ABC transporter permease</fullName>
    </submittedName>
</protein>
<evidence type="ECO:0000256" key="7">
    <source>
        <dbReference type="RuleBase" id="RU363032"/>
    </source>
</evidence>
<evidence type="ECO:0000256" key="5">
    <source>
        <dbReference type="ARBA" id="ARBA00022989"/>
    </source>
</evidence>
<dbReference type="EMBL" id="VYSG01000007">
    <property type="protein sequence ID" value="NEG70637.1"/>
    <property type="molecule type" value="Genomic_DNA"/>
</dbReference>
<name>A0A6I5N1Y4_9BIFI</name>
<dbReference type="InterPro" id="IPR051393">
    <property type="entry name" value="ABC_transporter_permease"/>
</dbReference>
<comment type="subcellular location">
    <subcellularLocation>
        <location evidence="1 7">Cell membrane</location>
        <topology evidence="1 7">Multi-pass membrane protein</topology>
    </subcellularLocation>
</comment>
<dbReference type="PROSITE" id="PS50928">
    <property type="entry name" value="ABC_TM1"/>
    <property type="match status" value="1"/>
</dbReference>
<evidence type="ECO:0000256" key="3">
    <source>
        <dbReference type="ARBA" id="ARBA00022475"/>
    </source>
</evidence>
<proteinExistence type="inferred from homology"/>
<feature type="transmembrane region" description="Helical" evidence="7">
    <location>
        <begin position="166"/>
        <end position="190"/>
    </location>
</feature>